<dbReference type="OrthoDB" id="5520897at2"/>
<proteinExistence type="predicted"/>
<evidence type="ECO:0000313" key="1">
    <source>
        <dbReference type="EMBL" id="APX89041.1"/>
    </source>
</evidence>
<dbReference type="STRING" id="1267768.BV394_04280"/>
<accession>A0A2M9DFE9</accession>
<dbReference type="RefSeq" id="WP_076979064.1">
    <property type="nucleotide sequence ID" value="NZ_CP019124.1"/>
</dbReference>
<dbReference type="PANTHER" id="PTHR38095">
    <property type="entry name" value="ANAEROBIC DIMETHYL SULFOXIDE REDUCTASE CHAIN YNFH"/>
    <property type="match status" value="1"/>
</dbReference>
<sequence length="297" mass="32334">MHPAPSIILFTVLSGLGFGLLFFLGLDMPPVSGWTAFWFLVIAYVLAVGGLLASTFHLGHPERALKSFTQWRSSWLSREGWASVATLLVMGAWGGLVVFFDTDILPLGWLGAVLSLITVGATSMIYTQLRTVPRWNHWHTPALFLLSALSGGALLAGQVTLAIVLLIATGLFQIWAWHAGDRRFAARGHTVSSATGLGRPGFVRLFEPPHTGSNYLTREMVFTVARRHVAKLRLIGLGLFSVLPVVLLLLPFNHFIALGAVLSHVAGAFVLRWLFFAQAEHVVGLYYGRRDPAGIAA</sequence>
<accession>A0A1U7DGF1</accession>
<dbReference type="GO" id="GO:0009389">
    <property type="term" value="F:dimethyl sulfoxide reductase activity"/>
    <property type="evidence" value="ECO:0007669"/>
    <property type="project" value="TreeGrafter"/>
</dbReference>
<keyword evidence="2" id="KW-1185">Reference proteome</keyword>
<dbReference type="Pfam" id="PF04976">
    <property type="entry name" value="DmsC"/>
    <property type="match status" value="1"/>
</dbReference>
<evidence type="ECO:0000313" key="2">
    <source>
        <dbReference type="Proteomes" id="UP000187266"/>
    </source>
</evidence>
<organism evidence="1 2">
    <name type="scientific">Brevirhabdus pacifica</name>
    <dbReference type="NCBI Taxonomy" id="1267768"/>
    <lineage>
        <taxon>Bacteria</taxon>
        <taxon>Pseudomonadati</taxon>
        <taxon>Pseudomonadota</taxon>
        <taxon>Alphaproteobacteria</taxon>
        <taxon>Rhodobacterales</taxon>
        <taxon>Paracoccaceae</taxon>
        <taxon>Brevirhabdus</taxon>
    </lineage>
</organism>
<dbReference type="Proteomes" id="UP000187266">
    <property type="component" value="Chromosome"/>
</dbReference>
<gene>
    <name evidence="1" type="ORF">BV394_04280</name>
</gene>
<protein>
    <submittedName>
        <fullName evidence="1">Dibenzothiophene desulfurase</fullName>
    </submittedName>
</protein>
<dbReference type="PANTHER" id="PTHR38095:SF1">
    <property type="entry name" value="ANAEROBIC DIMETHYL SULFOXIDE REDUCTASE CHAIN YNFH"/>
    <property type="match status" value="1"/>
</dbReference>
<reference evidence="1 2" key="1">
    <citation type="submission" date="2017-01" db="EMBL/GenBank/DDBJ databases">
        <title>Genomic analysis of Xuhuaishuia manganoxidans DY6-4.</title>
        <authorList>
            <person name="Wang X."/>
        </authorList>
    </citation>
    <scope>NUCLEOTIDE SEQUENCE [LARGE SCALE GENOMIC DNA]</scope>
    <source>
        <strain evidence="1 2">DY6-4</strain>
    </source>
</reference>
<dbReference type="AlphaFoldDB" id="A0A1U7DGF1"/>
<dbReference type="InterPro" id="IPR007059">
    <property type="entry name" value="DmsC"/>
</dbReference>
<dbReference type="GO" id="GO:0005886">
    <property type="term" value="C:plasma membrane"/>
    <property type="evidence" value="ECO:0007669"/>
    <property type="project" value="TreeGrafter"/>
</dbReference>
<name>A0A1U7DGF1_9RHOB</name>
<dbReference type="EMBL" id="CP019124">
    <property type="protein sequence ID" value="APX89041.1"/>
    <property type="molecule type" value="Genomic_DNA"/>
</dbReference>
<dbReference type="GO" id="GO:0019645">
    <property type="term" value="P:anaerobic electron transport chain"/>
    <property type="evidence" value="ECO:0007669"/>
    <property type="project" value="InterPro"/>
</dbReference>
<dbReference type="GO" id="GO:0009390">
    <property type="term" value="C:dimethyl sulfoxide reductase complex"/>
    <property type="evidence" value="ECO:0007669"/>
    <property type="project" value="TreeGrafter"/>
</dbReference>